<sequence>MEKIHNNKKCDKDSDEVYNKKQEIFEEKQEAKDKVFIEKNDKKGKGLEDIKESRSFEECLDFDDKILESNIGFQEIDIKVENEKDDKSCGEITEVFQGEVKMQRSNLRKKTINESENLVKISENDKEMFIISEEIAKDEKKKSFKMWDENFSQTKENTDFELALEESPILIVSQGYPSIVKNDEKVLAVIEPVLEDSLEIEKNDPCIQKFRCKSEDFDSSTTSKGNLVIETQENCITIVSTISMHKQPMHRSVKSLNFESLDKKLSKTLGESKKTFEPKIKNDKITPKTLDNKSKTMNKTDKPKETPTKKPKAVKNHEEKDKILWNSDTGIGTSIKKAKTLEKNQQTKKNLSSKSPALLKPQICITLPDHPKPKPKTPQPKSESEKLLSSNIKTPMPKITPKILAEVETNTKELKKIPLETLNIEETQKKSASITETLEKSLLRVPETILEHNEEKTPTTKYSSCDYVNAISVSEYYLKSIMWLLQSVNLRSSYPIIPPIENKPNEFCSIQSASDIPEDCYLIPKTKHLPYILFALSYKLQWAKAQNDEIAFIQDFSDQQNTAYEQLDLGKKSIQSEELQRTKEFKNSLENLKGKTTSLSFSLSKKTLEIEEDLKTKAFLQGQLDELTKENSQIEDQISNLPTKNTLTSQMAEISYSLRSYKEKTQHLMRTFKEKSQKQGQTLLELTKSLNMLRGKCIDLEKSCDLLERENTEMTSQVAHSLLKASNSSKKTKRVPASQIKSDLLKLDQDRAKLKSSSLFLINKIESSNKTYKLTQQNYKKNLDSLSKSIIISTPLTKTINSIPALSKPSPLAFPNNPLDFLPDFIYSLASNMLTIPCLSYNLQTDKNILVRYMKEINHQGMWSNSDGHVDQIDELMSHFIIFNSSEVPFVIKREKSGVYRFGNKMVQVAVQNFKLVVKCGNRNLPIQEYLKITGKRTNSLNRSPARNFHK</sequence>
<dbReference type="Proteomes" id="UP000187209">
    <property type="component" value="Unassembled WGS sequence"/>
</dbReference>
<reference evidence="3 4" key="1">
    <citation type="submission" date="2016-11" db="EMBL/GenBank/DDBJ databases">
        <title>The macronuclear genome of Stentor coeruleus: a giant cell with tiny introns.</title>
        <authorList>
            <person name="Slabodnick M."/>
            <person name="Ruby J.G."/>
            <person name="Reiff S.B."/>
            <person name="Swart E.C."/>
            <person name="Gosai S."/>
            <person name="Prabakaran S."/>
            <person name="Witkowska E."/>
            <person name="Larue G.E."/>
            <person name="Fisher S."/>
            <person name="Freeman R.M."/>
            <person name="Gunawardena J."/>
            <person name="Chu W."/>
            <person name="Stover N.A."/>
            <person name="Gregory B.D."/>
            <person name="Nowacki M."/>
            <person name="Derisi J."/>
            <person name="Roy S.W."/>
            <person name="Marshall W.F."/>
            <person name="Sood P."/>
        </authorList>
    </citation>
    <scope>NUCLEOTIDE SEQUENCE [LARGE SCALE GENOMIC DNA]</scope>
    <source>
        <strain evidence="3">WM001</strain>
    </source>
</reference>
<dbReference type="EMBL" id="MPUH01000780">
    <property type="protein sequence ID" value="OMJ74014.1"/>
    <property type="molecule type" value="Genomic_DNA"/>
</dbReference>
<keyword evidence="1" id="KW-0175">Coiled coil</keyword>
<feature type="coiled-coil region" evidence="1">
    <location>
        <begin position="610"/>
        <end position="644"/>
    </location>
</feature>
<accession>A0A1R2BB72</accession>
<feature type="compositionally biased region" description="Basic and acidic residues" evidence="2">
    <location>
        <begin position="272"/>
        <end position="308"/>
    </location>
</feature>
<feature type="compositionally biased region" description="Polar residues" evidence="2">
    <location>
        <begin position="343"/>
        <end position="355"/>
    </location>
</feature>
<organism evidence="3 4">
    <name type="scientific">Stentor coeruleus</name>
    <dbReference type="NCBI Taxonomy" id="5963"/>
    <lineage>
        <taxon>Eukaryota</taxon>
        <taxon>Sar</taxon>
        <taxon>Alveolata</taxon>
        <taxon>Ciliophora</taxon>
        <taxon>Postciliodesmatophora</taxon>
        <taxon>Heterotrichea</taxon>
        <taxon>Heterotrichida</taxon>
        <taxon>Stentoridae</taxon>
        <taxon>Stentor</taxon>
    </lineage>
</organism>
<name>A0A1R2BB72_9CILI</name>
<comment type="caution">
    <text evidence="3">The sequence shown here is derived from an EMBL/GenBank/DDBJ whole genome shotgun (WGS) entry which is preliminary data.</text>
</comment>
<evidence type="ECO:0000313" key="4">
    <source>
        <dbReference type="Proteomes" id="UP000187209"/>
    </source>
</evidence>
<feature type="coiled-coil region" evidence="1">
    <location>
        <begin position="690"/>
        <end position="717"/>
    </location>
</feature>
<protein>
    <submittedName>
        <fullName evidence="3">Uncharacterized protein</fullName>
    </submittedName>
</protein>
<dbReference type="AlphaFoldDB" id="A0A1R2BB72"/>
<gene>
    <name evidence="3" type="ORF">SteCoe_27164</name>
</gene>
<proteinExistence type="predicted"/>
<evidence type="ECO:0000256" key="1">
    <source>
        <dbReference type="SAM" id="Coils"/>
    </source>
</evidence>
<feature type="region of interest" description="Disordered" evidence="2">
    <location>
        <begin position="272"/>
        <end position="325"/>
    </location>
</feature>
<keyword evidence="4" id="KW-1185">Reference proteome</keyword>
<evidence type="ECO:0000256" key="2">
    <source>
        <dbReference type="SAM" id="MobiDB-lite"/>
    </source>
</evidence>
<feature type="region of interest" description="Disordered" evidence="2">
    <location>
        <begin position="339"/>
        <end position="393"/>
    </location>
</feature>
<evidence type="ECO:0000313" key="3">
    <source>
        <dbReference type="EMBL" id="OMJ74014.1"/>
    </source>
</evidence>